<feature type="domain" description="Methylguanine DNA methyltransferase ribonuclease-like" evidence="11">
    <location>
        <begin position="3"/>
        <end position="63"/>
    </location>
</feature>
<dbReference type="EMBL" id="CP064795">
    <property type="protein sequence ID" value="QPG05529.1"/>
    <property type="molecule type" value="Genomic_DNA"/>
</dbReference>
<sequence length="150" mass="16127">MFSQTLSTPCGLLVVNATDAGLYQIDFTDTPAAGQPNAHTQAAVAQLTEYFAGERQHFSLPLTATGTTFQHQVWQALQDIAYGQTVSYGDIARRINNPKAVRAVGMANGRNPLAIVVPCHRVIGSNKTLTGYAGGLERKAFLLNHEGAVW</sequence>
<evidence type="ECO:0000256" key="3">
    <source>
        <dbReference type="ARBA" id="ARBA00022490"/>
    </source>
</evidence>
<keyword evidence="5 9" id="KW-0808">Transferase</keyword>
<dbReference type="InterPro" id="IPR023546">
    <property type="entry name" value="MGMT"/>
</dbReference>
<dbReference type="PANTHER" id="PTHR10815:SF5">
    <property type="entry name" value="METHYLATED-DNA--PROTEIN-CYSTEINE METHYLTRANSFERASE"/>
    <property type="match status" value="1"/>
</dbReference>
<evidence type="ECO:0000256" key="2">
    <source>
        <dbReference type="ARBA" id="ARBA00008711"/>
    </source>
</evidence>
<dbReference type="GO" id="GO:0032259">
    <property type="term" value="P:methylation"/>
    <property type="evidence" value="ECO:0007669"/>
    <property type="project" value="UniProtKB-KW"/>
</dbReference>
<gene>
    <name evidence="12" type="ORF">IT774_15760</name>
</gene>
<evidence type="ECO:0000256" key="5">
    <source>
        <dbReference type="ARBA" id="ARBA00022679"/>
    </source>
</evidence>
<dbReference type="CDD" id="cd06445">
    <property type="entry name" value="ATase"/>
    <property type="match status" value="1"/>
</dbReference>
<evidence type="ECO:0000259" key="10">
    <source>
        <dbReference type="Pfam" id="PF01035"/>
    </source>
</evidence>
<evidence type="ECO:0000256" key="9">
    <source>
        <dbReference type="HAMAP-Rule" id="MF_00772"/>
    </source>
</evidence>
<proteinExistence type="inferred from homology"/>
<dbReference type="SUPFAM" id="SSF46767">
    <property type="entry name" value="Methylated DNA-protein cysteine methyltransferase, C-terminal domain"/>
    <property type="match status" value="1"/>
</dbReference>
<feature type="active site" description="Nucleophile; methyl group acceptor" evidence="9">
    <location>
        <position position="119"/>
    </location>
</feature>
<accession>A0A7S9DX08</accession>
<comment type="similarity">
    <text evidence="2 9">Belongs to the MGMT family.</text>
</comment>
<keyword evidence="13" id="KW-1185">Reference proteome</keyword>
<dbReference type="PROSITE" id="PS00374">
    <property type="entry name" value="MGMT"/>
    <property type="match status" value="1"/>
</dbReference>
<dbReference type="SUPFAM" id="SSF53155">
    <property type="entry name" value="Methylated DNA-protein cysteine methyltransferase domain"/>
    <property type="match status" value="1"/>
</dbReference>
<comment type="miscellaneous">
    <text evidence="9">This enzyme catalyzes only one turnover and therefore is not strictly catalytic. According to one definition, an enzyme is a biocatalyst that acts repeatedly and over many reaction cycles.</text>
</comment>
<dbReference type="InterPro" id="IPR014048">
    <property type="entry name" value="MethylDNA_cys_MeTrfase_DNA-bd"/>
</dbReference>
<dbReference type="InterPro" id="IPR036388">
    <property type="entry name" value="WH-like_DNA-bd_sf"/>
</dbReference>
<keyword evidence="6 9" id="KW-0227">DNA damage</keyword>
<comment type="catalytic activity">
    <reaction evidence="1 9">
        <text>a 4-O-methyl-thymidine in DNA + L-cysteinyl-[protein] = a thymidine in DNA + S-methyl-L-cysteinyl-[protein]</text>
        <dbReference type="Rhea" id="RHEA:53428"/>
        <dbReference type="Rhea" id="RHEA-COMP:10131"/>
        <dbReference type="Rhea" id="RHEA-COMP:10132"/>
        <dbReference type="Rhea" id="RHEA-COMP:13555"/>
        <dbReference type="Rhea" id="RHEA-COMP:13556"/>
        <dbReference type="ChEBI" id="CHEBI:29950"/>
        <dbReference type="ChEBI" id="CHEBI:82612"/>
        <dbReference type="ChEBI" id="CHEBI:137386"/>
        <dbReference type="ChEBI" id="CHEBI:137387"/>
        <dbReference type="EC" id="2.1.1.63"/>
    </reaction>
</comment>
<dbReference type="EC" id="2.1.1.63" evidence="9"/>
<dbReference type="Gene3D" id="3.30.160.70">
    <property type="entry name" value="Methylated DNA-protein cysteine methyltransferase domain"/>
    <property type="match status" value="1"/>
</dbReference>
<keyword evidence="7 9" id="KW-0234">DNA repair</keyword>
<comment type="function">
    <text evidence="9">Involved in the cellular defense against the biological effects of O6-methylguanine (O6-MeG) and O4-methylthymine (O4-MeT) in DNA. Repairs the methylated nucleobase in DNA by stoichiometrically transferring the methyl group to a cysteine residue in the enzyme. This is a suicide reaction: the enzyme is irreversibly inactivated.</text>
</comment>
<dbReference type="Pfam" id="PF01035">
    <property type="entry name" value="DNA_binding_1"/>
    <property type="match status" value="1"/>
</dbReference>
<dbReference type="Gene3D" id="1.10.10.10">
    <property type="entry name" value="Winged helix-like DNA-binding domain superfamily/Winged helix DNA-binding domain"/>
    <property type="match status" value="1"/>
</dbReference>
<dbReference type="InterPro" id="IPR036631">
    <property type="entry name" value="MGMT_N_sf"/>
</dbReference>
<name>A0A7S9DX08_9ALTE</name>
<dbReference type="GO" id="GO:0005737">
    <property type="term" value="C:cytoplasm"/>
    <property type="evidence" value="ECO:0007669"/>
    <property type="project" value="UniProtKB-SubCell"/>
</dbReference>
<dbReference type="InterPro" id="IPR001497">
    <property type="entry name" value="MethylDNA_cys_MeTrfase_AS"/>
</dbReference>
<keyword evidence="4 9" id="KW-0489">Methyltransferase</keyword>
<evidence type="ECO:0000259" key="11">
    <source>
        <dbReference type="Pfam" id="PF02870"/>
    </source>
</evidence>
<keyword evidence="3 9" id="KW-0963">Cytoplasm</keyword>
<dbReference type="InterPro" id="IPR008332">
    <property type="entry name" value="MethylG_MeTrfase_N"/>
</dbReference>
<evidence type="ECO:0000256" key="8">
    <source>
        <dbReference type="ARBA" id="ARBA00049348"/>
    </source>
</evidence>
<organism evidence="12 13">
    <name type="scientific">Salinimonas marina</name>
    <dbReference type="NCBI Taxonomy" id="2785918"/>
    <lineage>
        <taxon>Bacteria</taxon>
        <taxon>Pseudomonadati</taxon>
        <taxon>Pseudomonadota</taxon>
        <taxon>Gammaproteobacteria</taxon>
        <taxon>Alteromonadales</taxon>
        <taxon>Alteromonadaceae</taxon>
        <taxon>Alteromonas/Salinimonas group</taxon>
        <taxon>Salinimonas</taxon>
    </lineage>
</organism>
<dbReference type="GO" id="GO:0006307">
    <property type="term" value="P:DNA alkylation repair"/>
    <property type="evidence" value="ECO:0007669"/>
    <property type="project" value="UniProtKB-UniRule"/>
</dbReference>
<dbReference type="GO" id="GO:0003908">
    <property type="term" value="F:methylated-DNA-[protein]-cysteine S-methyltransferase activity"/>
    <property type="evidence" value="ECO:0007669"/>
    <property type="project" value="UniProtKB-UniRule"/>
</dbReference>
<evidence type="ECO:0000256" key="6">
    <source>
        <dbReference type="ARBA" id="ARBA00022763"/>
    </source>
</evidence>
<dbReference type="PANTHER" id="PTHR10815">
    <property type="entry name" value="METHYLATED-DNA--PROTEIN-CYSTEINE METHYLTRANSFERASE"/>
    <property type="match status" value="1"/>
</dbReference>
<feature type="domain" description="Methylated-DNA-[protein]-cysteine S-methyltransferase DNA binding" evidence="10">
    <location>
        <begin position="69"/>
        <end position="148"/>
    </location>
</feature>
<reference evidence="12 13" key="1">
    <citation type="submission" date="2020-11" db="EMBL/GenBank/DDBJ databases">
        <title>Complete genome sequence for Salinimonas sp. strain G2-b.</title>
        <authorList>
            <person name="Park S.-J."/>
        </authorList>
    </citation>
    <scope>NUCLEOTIDE SEQUENCE [LARGE SCALE GENOMIC DNA]</scope>
    <source>
        <strain evidence="12 13">G2-b</strain>
    </source>
</reference>
<dbReference type="NCBIfam" id="TIGR00589">
    <property type="entry name" value="ogt"/>
    <property type="match status" value="1"/>
</dbReference>
<comment type="subcellular location">
    <subcellularLocation>
        <location evidence="9">Cytoplasm</location>
    </subcellularLocation>
</comment>
<comment type="catalytic activity">
    <reaction evidence="8 9">
        <text>a 6-O-methyl-2'-deoxyguanosine in DNA + L-cysteinyl-[protein] = S-methyl-L-cysteinyl-[protein] + a 2'-deoxyguanosine in DNA</text>
        <dbReference type="Rhea" id="RHEA:24000"/>
        <dbReference type="Rhea" id="RHEA-COMP:10131"/>
        <dbReference type="Rhea" id="RHEA-COMP:10132"/>
        <dbReference type="Rhea" id="RHEA-COMP:11367"/>
        <dbReference type="Rhea" id="RHEA-COMP:11368"/>
        <dbReference type="ChEBI" id="CHEBI:29950"/>
        <dbReference type="ChEBI" id="CHEBI:82612"/>
        <dbReference type="ChEBI" id="CHEBI:85445"/>
        <dbReference type="ChEBI" id="CHEBI:85448"/>
        <dbReference type="EC" id="2.1.1.63"/>
    </reaction>
</comment>
<evidence type="ECO:0000256" key="1">
    <source>
        <dbReference type="ARBA" id="ARBA00001286"/>
    </source>
</evidence>
<dbReference type="KEGG" id="smaa:IT774_15760"/>
<evidence type="ECO:0000313" key="13">
    <source>
        <dbReference type="Proteomes" id="UP000595095"/>
    </source>
</evidence>
<evidence type="ECO:0000313" key="12">
    <source>
        <dbReference type="EMBL" id="QPG05529.1"/>
    </source>
</evidence>
<dbReference type="AlphaFoldDB" id="A0A7S9DX08"/>
<dbReference type="FunFam" id="1.10.10.10:FF:000214">
    <property type="entry name" value="Methylated-DNA--protein-cysteine methyltransferase"/>
    <property type="match status" value="1"/>
</dbReference>
<dbReference type="Proteomes" id="UP000595095">
    <property type="component" value="Chromosome"/>
</dbReference>
<dbReference type="RefSeq" id="WP_195810616.1">
    <property type="nucleotide sequence ID" value="NZ_CP064795.1"/>
</dbReference>
<dbReference type="HAMAP" id="MF_00772">
    <property type="entry name" value="OGT"/>
    <property type="match status" value="1"/>
</dbReference>
<dbReference type="InterPro" id="IPR036217">
    <property type="entry name" value="MethylDNA_cys_MeTrfase_DNAb"/>
</dbReference>
<evidence type="ECO:0000256" key="4">
    <source>
        <dbReference type="ARBA" id="ARBA00022603"/>
    </source>
</evidence>
<dbReference type="Pfam" id="PF02870">
    <property type="entry name" value="Methyltransf_1N"/>
    <property type="match status" value="1"/>
</dbReference>
<protein>
    <recommendedName>
        <fullName evidence="9">Methylated-DNA--protein-cysteine methyltransferase</fullName>
        <ecNumber evidence="9">2.1.1.63</ecNumber>
    </recommendedName>
    <alternativeName>
        <fullName evidence="9">6-O-methylguanine-DNA methyltransferase</fullName>
        <shortName evidence="9">MGMT</shortName>
    </alternativeName>
    <alternativeName>
        <fullName evidence="9">O-6-methylguanine-DNA-alkyltransferase</fullName>
    </alternativeName>
</protein>
<evidence type="ECO:0000256" key="7">
    <source>
        <dbReference type="ARBA" id="ARBA00023204"/>
    </source>
</evidence>